<name>A0A176VDE7_MARPO</name>
<gene>
    <name evidence="1" type="ORF">AXG93_2795s1020</name>
</gene>
<evidence type="ECO:0000313" key="2">
    <source>
        <dbReference type="Proteomes" id="UP000077202"/>
    </source>
</evidence>
<organism evidence="1 2">
    <name type="scientific">Marchantia polymorpha subsp. ruderalis</name>
    <dbReference type="NCBI Taxonomy" id="1480154"/>
    <lineage>
        <taxon>Eukaryota</taxon>
        <taxon>Viridiplantae</taxon>
        <taxon>Streptophyta</taxon>
        <taxon>Embryophyta</taxon>
        <taxon>Marchantiophyta</taxon>
        <taxon>Marchantiopsida</taxon>
        <taxon>Marchantiidae</taxon>
        <taxon>Marchantiales</taxon>
        <taxon>Marchantiaceae</taxon>
        <taxon>Marchantia</taxon>
    </lineage>
</organism>
<dbReference type="AlphaFoldDB" id="A0A176VDE7"/>
<dbReference type="Proteomes" id="UP000077202">
    <property type="component" value="Unassembled WGS sequence"/>
</dbReference>
<sequence>MVRQRRRRAFGLQPLDFGKNTFSVTGEGTLVKDLQPKPEFAGSYVELVRSRTKAKGAERVASLTSKGATTAVTLQEREEQLPAKELECSELCQKLMAKENLRTQKKLECKDLRFDISNVQKVTVEL</sequence>
<dbReference type="EMBL" id="LVLJ01003977">
    <property type="protein sequence ID" value="OAE18894.1"/>
    <property type="molecule type" value="Genomic_DNA"/>
</dbReference>
<proteinExistence type="predicted"/>
<evidence type="ECO:0000313" key="1">
    <source>
        <dbReference type="EMBL" id="OAE18894.1"/>
    </source>
</evidence>
<comment type="caution">
    <text evidence="1">The sequence shown here is derived from an EMBL/GenBank/DDBJ whole genome shotgun (WGS) entry which is preliminary data.</text>
</comment>
<reference evidence="1" key="1">
    <citation type="submission" date="2016-03" db="EMBL/GenBank/DDBJ databases">
        <title>Mechanisms controlling the formation of the plant cell surface in tip-growing cells are functionally conserved among land plants.</title>
        <authorList>
            <person name="Honkanen S."/>
            <person name="Jones V.A."/>
            <person name="Morieri G."/>
            <person name="Champion C."/>
            <person name="Hetherington A.J."/>
            <person name="Kelly S."/>
            <person name="Saint-Marcoux D."/>
            <person name="Proust H."/>
            <person name="Prescott H."/>
            <person name="Dolan L."/>
        </authorList>
    </citation>
    <scope>NUCLEOTIDE SEQUENCE [LARGE SCALE GENOMIC DNA]</scope>
    <source>
        <tissue evidence="1">Whole gametophyte</tissue>
    </source>
</reference>
<protein>
    <submittedName>
        <fullName evidence="1">Uncharacterized protein</fullName>
    </submittedName>
</protein>
<accession>A0A176VDE7</accession>
<keyword evidence="2" id="KW-1185">Reference proteome</keyword>